<sequence length="208" mass="22319">MKNIKVIITALCISMLFSCEKETTDNVSKVFSVPYINIKNGDVISIPVGTSYTDAGAEYTGEEGTTTPIQAASNTVNTTKPGLYLVTYSQTSTSGAYETVATRYVAVTSVNDPVDYSGTYLRQATNENAFVTKVGNGMYSVQNPGGAAVGRGIVIYYVETALHVFEAPPQPTVDGPFAAEDISFTATGASWRVDNEHYGTALRFFVKQ</sequence>
<name>A0A9X2Y0S6_9BACT</name>
<evidence type="ECO:0000259" key="1">
    <source>
        <dbReference type="Pfam" id="PF16403"/>
    </source>
</evidence>
<comment type="caution">
    <text evidence="2">The sequence shown here is derived from an EMBL/GenBank/DDBJ whole genome shotgun (WGS) entry which is preliminary data.</text>
</comment>
<organism evidence="2 3">
    <name type="scientific">Paraflavisolibacter caeni</name>
    <dbReference type="NCBI Taxonomy" id="2982496"/>
    <lineage>
        <taxon>Bacteria</taxon>
        <taxon>Pseudomonadati</taxon>
        <taxon>Bacteroidota</taxon>
        <taxon>Chitinophagia</taxon>
        <taxon>Chitinophagales</taxon>
        <taxon>Chitinophagaceae</taxon>
        <taxon>Paraflavisolibacter</taxon>
    </lineage>
</organism>
<dbReference type="InterPro" id="IPR032179">
    <property type="entry name" value="Cry22Aa_Ig-like"/>
</dbReference>
<reference evidence="2" key="1">
    <citation type="submission" date="2022-09" db="EMBL/GenBank/DDBJ databases">
        <authorList>
            <person name="Yuan C."/>
            <person name="Ke Z."/>
        </authorList>
    </citation>
    <scope>NUCLEOTIDE SEQUENCE</scope>
    <source>
        <strain evidence="2">LB-8</strain>
    </source>
</reference>
<proteinExistence type="predicted"/>
<dbReference type="Pfam" id="PF16403">
    <property type="entry name" value="Bact_surface_Ig-like"/>
    <property type="match status" value="1"/>
</dbReference>
<accession>A0A9X2Y0S6</accession>
<feature type="domain" description="Pesticidal crystal protein Cry22Aa Ig-like" evidence="1">
    <location>
        <begin position="36"/>
        <end position="107"/>
    </location>
</feature>
<keyword evidence="3" id="KW-1185">Reference proteome</keyword>
<protein>
    <submittedName>
        <fullName evidence="2">DUF5011 domain-containing protein</fullName>
    </submittedName>
</protein>
<dbReference type="Proteomes" id="UP001155483">
    <property type="component" value="Unassembled WGS sequence"/>
</dbReference>
<dbReference type="PROSITE" id="PS51257">
    <property type="entry name" value="PROKAR_LIPOPROTEIN"/>
    <property type="match status" value="1"/>
</dbReference>
<dbReference type="InterPro" id="IPR013783">
    <property type="entry name" value="Ig-like_fold"/>
</dbReference>
<dbReference type="AlphaFoldDB" id="A0A9X2Y0S6"/>
<dbReference type="EMBL" id="JAOTIF010000033">
    <property type="protein sequence ID" value="MCU7552387.1"/>
    <property type="molecule type" value="Genomic_DNA"/>
</dbReference>
<gene>
    <name evidence="2" type="ORF">OCK74_24925</name>
</gene>
<dbReference type="RefSeq" id="WP_279299824.1">
    <property type="nucleotide sequence ID" value="NZ_JAOTIF010000033.1"/>
</dbReference>
<reference evidence="2" key="2">
    <citation type="submission" date="2023-04" db="EMBL/GenBank/DDBJ databases">
        <title>Paracnuella aquatica gen. nov., sp. nov., a member of the family Chitinophagaceae isolated from a hot spring.</title>
        <authorList>
            <person name="Wang C."/>
        </authorList>
    </citation>
    <scope>NUCLEOTIDE SEQUENCE</scope>
    <source>
        <strain evidence="2">LB-8</strain>
    </source>
</reference>
<evidence type="ECO:0000313" key="3">
    <source>
        <dbReference type="Proteomes" id="UP001155483"/>
    </source>
</evidence>
<dbReference type="Gene3D" id="2.60.40.10">
    <property type="entry name" value="Immunoglobulins"/>
    <property type="match status" value="1"/>
</dbReference>
<evidence type="ECO:0000313" key="2">
    <source>
        <dbReference type="EMBL" id="MCU7552387.1"/>
    </source>
</evidence>